<keyword evidence="2" id="KW-1185">Reference proteome</keyword>
<evidence type="ECO:0000313" key="2">
    <source>
        <dbReference type="Proteomes" id="UP000245390"/>
    </source>
</evidence>
<name>A0A316G7P3_9RHOB</name>
<dbReference type="AlphaFoldDB" id="A0A316G7P3"/>
<organism evidence="1 2">
    <name type="scientific">Silicimonas algicola</name>
    <dbReference type="NCBI Taxonomy" id="1826607"/>
    <lineage>
        <taxon>Bacteria</taxon>
        <taxon>Pseudomonadati</taxon>
        <taxon>Pseudomonadota</taxon>
        <taxon>Alphaproteobacteria</taxon>
        <taxon>Rhodobacterales</taxon>
        <taxon>Paracoccaceae</taxon>
    </lineage>
</organism>
<dbReference type="Proteomes" id="UP000245390">
    <property type="component" value="Unassembled WGS sequence"/>
</dbReference>
<proteinExistence type="predicted"/>
<sequence length="175" mass="19231">MGNRGILHDERGHIGRALWKHKSWIICVLEHKGWHRTVMTPGAYTELFFLDDAVALAAGHRPCALCRRSAFDAYRRAAGLTSRASDMDDRLHTERAIPRTFGQRRYQTDAATLPDGAIILDTIPLLVQGDRLRPVSPSGYGDPRPRMTGIVTVLTPPTSVAALKGGFSPVLHPSA</sequence>
<gene>
    <name evidence="1" type="ORF">C8D95_10370</name>
</gene>
<accession>A0A316G7P3</accession>
<comment type="caution">
    <text evidence="1">The sequence shown here is derived from an EMBL/GenBank/DDBJ whole genome shotgun (WGS) entry which is preliminary data.</text>
</comment>
<protein>
    <submittedName>
        <fullName evidence="1">Uncharacterized protein</fullName>
    </submittedName>
</protein>
<evidence type="ECO:0000313" key="1">
    <source>
        <dbReference type="EMBL" id="PWK56838.1"/>
    </source>
</evidence>
<dbReference type="EMBL" id="QGGV01000003">
    <property type="protein sequence ID" value="PWK56838.1"/>
    <property type="molecule type" value="Genomic_DNA"/>
</dbReference>
<reference evidence="1 2" key="1">
    <citation type="submission" date="2018-05" db="EMBL/GenBank/DDBJ databases">
        <title>Genomic Encyclopedia of Type Strains, Phase IV (KMG-IV): sequencing the most valuable type-strain genomes for metagenomic binning, comparative biology and taxonomic classification.</title>
        <authorList>
            <person name="Goeker M."/>
        </authorList>
    </citation>
    <scope>NUCLEOTIDE SEQUENCE [LARGE SCALE GENOMIC DNA]</scope>
    <source>
        <strain evidence="1 2">DSM 103371</strain>
    </source>
</reference>